<keyword evidence="1" id="KW-0812">Transmembrane</keyword>
<organism evidence="2 3">
    <name type="scientific">Adineta steineri</name>
    <dbReference type="NCBI Taxonomy" id="433720"/>
    <lineage>
        <taxon>Eukaryota</taxon>
        <taxon>Metazoa</taxon>
        <taxon>Spiralia</taxon>
        <taxon>Gnathifera</taxon>
        <taxon>Rotifera</taxon>
        <taxon>Eurotatoria</taxon>
        <taxon>Bdelloidea</taxon>
        <taxon>Adinetida</taxon>
        <taxon>Adinetidae</taxon>
        <taxon>Adineta</taxon>
    </lineage>
</organism>
<dbReference type="Gene3D" id="1.20.1070.10">
    <property type="entry name" value="Rhodopsin 7-helix transmembrane proteins"/>
    <property type="match status" value="1"/>
</dbReference>
<reference evidence="2" key="1">
    <citation type="submission" date="2021-02" db="EMBL/GenBank/DDBJ databases">
        <authorList>
            <person name="Nowell W R."/>
        </authorList>
    </citation>
    <scope>NUCLEOTIDE SEQUENCE</scope>
</reference>
<dbReference type="EMBL" id="CAJOAZ010014014">
    <property type="protein sequence ID" value="CAF4274860.1"/>
    <property type="molecule type" value="Genomic_DNA"/>
</dbReference>
<keyword evidence="1" id="KW-1133">Transmembrane helix</keyword>
<keyword evidence="1" id="KW-0472">Membrane</keyword>
<protein>
    <submittedName>
        <fullName evidence="2">Uncharacterized protein</fullName>
    </submittedName>
</protein>
<feature type="transmembrane region" description="Helical" evidence="1">
    <location>
        <begin position="89"/>
        <end position="110"/>
    </location>
</feature>
<evidence type="ECO:0000313" key="2">
    <source>
        <dbReference type="EMBL" id="CAF4274860.1"/>
    </source>
</evidence>
<evidence type="ECO:0000313" key="3">
    <source>
        <dbReference type="Proteomes" id="UP000663844"/>
    </source>
</evidence>
<comment type="caution">
    <text evidence="2">The sequence shown here is derived from an EMBL/GenBank/DDBJ whole genome shotgun (WGS) entry which is preliminary data.</text>
</comment>
<dbReference type="AlphaFoldDB" id="A0A820G9V0"/>
<gene>
    <name evidence="2" type="ORF">OXD698_LOCUS44718</name>
</gene>
<sequence length="138" mass="15719">MPTILDLKFALKEVTAYFGLFILIIGIIGGILNIIIFTTLKTFRETTCAFYSTFASIVGMGQLLTALFVRILSDGFSIDPRPMLWFCKTYFFASNWCLSVWLTSMCLATIDQVLSMSKYRHLSNLRLAQRFILIACIF</sequence>
<feature type="transmembrane region" description="Helical" evidence="1">
    <location>
        <begin position="16"/>
        <end position="36"/>
    </location>
</feature>
<name>A0A820G9V0_9BILA</name>
<feature type="non-terminal residue" evidence="2">
    <location>
        <position position="138"/>
    </location>
</feature>
<proteinExistence type="predicted"/>
<dbReference type="Proteomes" id="UP000663844">
    <property type="component" value="Unassembled WGS sequence"/>
</dbReference>
<feature type="transmembrane region" description="Helical" evidence="1">
    <location>
        <begin position="48"/>
        <end position="69"/>
    </location>
</feature>
<evidence type="ECO:0000256" key="1">
    <source>
        <dbReference type="SAM" id="Phobius"/>
    </source>
</evidence>
<accession>A0A820G9V0</accession>